<sequence length="103" mass="11251">MNVTNQLLRLPLMALAAAHAVSRELWHAKYRGRDLECEGESYEAFRITGEAIIALPCQSIDAVRDKVNLILSDDALLETLTLGDDESAVIPLLRSFLGEGALA</sequence>
<name>A0ABS0SDX8_9HYPH</name>
<keyword evidence="2" id="KW-1185">Reference proteome</keyword>
<gene>
    <name evidence="1" type="ORF">IOD40_12460</name>
</gene>
<evidence type="ECO:0000313" key="1">
    <source>
        <dbReference type="EMBL" id="MBI1621472.1"/>
    </source>
</evidence>
<dbReference type="RefSeq" id="WP_198476873.1">
    <property type="nucleotide sequence ID" value="NZ_JADGMQ010000008.1"/>
</dbReference>
<dbReference type="EMBL" id="JADGMQ010000008">
    <property type="protein sequence ID" value="MBI1621472.1"/>
    <property type="molecule type" value="Genomic_DNA"/>
</dbReference>
<accession>A0ABS0SDX8</accession>
<protein>
    <submittedName>
        <fullName evidence="1">Uncharacterized protein</fullName>
    </submittedName>
</protein>
<reference evidence="1 2" key="1">
    <citation type="submission" date="2020-10" db="EMBL/GenBank/DDBJ databases">
        <title>Aquamicrobium zhengzhouensis sp. nov., a exopolysaccharide producing bacterium isolated from farmland soil.</title>
        <authorList>
            <person name="Wang X."/>
        </authorList>
    </citation>
    <scope>NUCLEOTIDE SEQUENCE [LARGE SCALE GENOMIC DNA]</scope>
    <source>
        <strain evidence="2">cd-1</strain>
    </source>
</reference>
<organism evidence="1 2">
    <name type="scientific">Aquamicrobium zhengzhouense</name>
    <dbReference type="NCBI Taxonomy" id="2781738"/>
    <lineage>
        <taxon>Bacteria</taxon>
        <taxon>Pseudomonadati</taxon>
        <taxon>Pseudomonadota</taxon>
        <taxon>Alphaproteobacteria</taxon>
        <taxon>Hyphomicrobiales</taxon>
        <taxon>Phyllobacteriaceae</taxon>
        <taxon>Aquamicrobium</taxon>
    </lineage>
</organism>
<comment type="caution">
    <text evidence="1">The sequence shown here is derived from an EMBL/GenBank/DDBJ whole genome shotgun (WGS) entry which is preliminary data.</text>
</comment>
<evidence type="ECO:0000313" key="2">
    <source>
        <dbReference type="Proteomes" id="UP000601789"/>
    </source>
</evidence>
<dbReference type="Proteomes" id="UP000601789">
    <property type="component" value="Unassembled WGS sequence"/>
</dbReference>
<proteinExistence type="predicted"/>